<sequence length="96" mass="11309">MKKTRKQELDKCFIKAKNQAYSYVAVVIKIEGFPVPEIIVNYQENFDKKQEYYDKTYDDNLNHKFAKGIKIVAISVANDLSEFKDLFKPNKNKKIK</sequence>
<dbReference type="PATRIC" id="fig|272562.8.peg.1408"/>
<dbReference type="PIR" id="H97048">
    <property type="entry name" value="H97048"/>
</dbReference>
<dbReference type="eggNOG" id="ENOG5033IQA">
    <property type="taxonomic scope" value="Bacteria"/>
</dbReference>
<dbReference type="Proteomes" id="UP000000814">
    <property type="component" value="Chromosome"/>
</dbReference>
<dbReference type="RefSeq" id="WP_010964520.1">
    <property type="nucleotide sequence ID" value="NC_003030.1"/>
</dbReference>
<dbReference type="HOGENOM" id="CLU_186587_0_0_9"/>
<dbReference type="OrthoDB" id="2934252at2"/>
<gene>
    <name evidence="1" type="ordered locus">CA_C1207</name>
</gene>
<dbReference type="KEGG" id="cac:CA_C1207"/>
<proteinExistence type="predicted"/>
<evidence type="ECO:0000313" key="1">
    <source>
        <dbReference type="EMBL" id="AAK79179.1"/>
    </source>
</evidence>
<dbReference type="GeneID" id="44997715"/>
<protein>
    <submittedName>
        <fullName evidence="1">Uncharacterized protein</fullName>
    </submittedName>
</protein>
<dbReference type="EMBL" id="AE001437">
    <property type="protein sequence ID" value="AAK79179.1"/>
    <property type="molecule type" value="Genomic_DNA"/>
</dbReference>
<accession>Q97JR6</accession>
<evidence type="ECO:0000313" key="2">
    <source>
        <dbReference type="Proteomes" id="UP000000814"/>
    </source>
</evidence>
<keyword evidence="2" id="KW-1185">Reference proteome</keyword>
<name>Q97JR6_CLOAB</name>
<dbReference type="AlphaFoldDB" id="Q97JR6"/>
<organism evidence="1 2">
    <name type="scientific">Clostridium acetobutylicum (strain ATCC 824 / DSM 792 / JCM 1419 / IAM 19013 / LMG 5710 / NBRC 13948 / NRRL B-527 / VKM B-1787 / 2291 / W)</name>
    <dbReference type="NCBI Taxonomy" id="272562"/>
    <lineage>
        <taxon>Bacteria</taxon>
        <taxon>Bacillati</taxon>
        <taxon>Bacillota</taxon>
        <taxon>Clostridia</taxon>
        <taxon>Eubacteriales</taxon>
        <taxon>Clostridiaceae</taxon>
        <taxon>Clostridium</taxon>
    </lineage>
</organism>
<dbReference type="STRING" id="272562.CA_C1207"/>
<reference evidence="1 2" key="1">
    <citation type="journal article" date="2001" name="J. Bacteriol.">
        <title>Genome sequence and comparative analysis of the solvent-producing bacterium Clostridium acetobutylicum.</title>
        <authorList>
            <person name="Nolling J."/>
            <person name="Breton G."/>
            <person name="Omelchenko M.V."/>
            <person name="Makarova K.S."/>
            <person name="Zeng Q."/>
            <person name="Gibson R."/>
            <person name="Lee H.M."/>
            <person name="Dubois J."/>
            <person name="Qiu D."/>
            <person name="Hitti J."/>
            <person name="Wolf Y.I."/>
            <person name="Tatusov R.L."/>
            <person name="Sabathe F."/>
            <person name="Doucette-Stamm L."/>
            <person name="Soucaille P."/>
            <person name="Daly M.J."/>
            <person name="Bennett G.N."/>
            <person name="Koonin E.V."/>
            <person name="Smith D.R."/>
        </authorList>
    </citation>
    <scope>NUCLEOTIDE SEQUENCE [LARGE SCALE GENOMIC DNA]</scope>
    <source>
        <strain evidence="2">ATCC 824 / DSM 792 / JCM 1419 / LMG 5710 / VKM B-1787</strain>
    </source>
</reference>